<keyword evidence="1" id="KW-0479">Metal-binding</keyword>
<dbReference type="PROSITE" id="PS50157">
    <property type="entry name" value="ZINC_FINGER_C2H2_2"/>
    <property type="match status" value="1"/>
</dbReference>
<protein>
    <recommendedName>
        <fullName evidence="3">C2H2-type domain-containing protein</fullName>
    </recommendedName>
</protein>
<keyword evidence="1" id="KW-0862">Zinc</keyword>
<feature type="region of interest" description="Disordered" evidence="2">
    <location>
        <begin position="360"/>
        <end position="395"/>
    </location>
</feature>
<name>A0AAE0E257_9ROSI</name>
<dbReference type="AlphaFoldDB" id="A0AAE0E257"/>
<accession>A0AAE0E257</accession>
<evidence type="ECO:0000259" key="3">
    <source>
        <dbReference type="PROSITE" id="PS50157"/>
    </source>
</evidence>
<dbReference type="InterPro" id="IPR036236">
    <property type="entry name" value="Znf_C2H2_sf"/>
</dbReference>
<feature type="region of interest" description="Disordered" evidence="2">
    <location>
        <begin position="67"/>
        <end position="88"/>
    </location>
</feature>
<reference evidence="4" key="1">
    <citation type="journal article" date="2023" name="Plant J.">
        <title>Genome sequences and population genomics provide insights into the demographic history, inbreeding, and mutation load of two 'living fossil' tree species of Dipteronia.</title>
        <authorList>
            <person name="Feng Y."/>
            <person name="Comes H.P."/>
            <person name="Chen J."/>
            <person name="Zhu S."/>
            <person name="Lu R."/>
            <person name="Zhang X."/>
            <person name="Li P."/>
            <person name="Qiu J."/>
            <person name="Olsen K.M."/>
            <person name="Qiu Y."/>
        </authorList>
    </citation>
    <scope>NUCLEOTIDE SEQUENCE</scope>
    <source>
        <strain evidence="4">NBL</strain>
    </source>
</reference>
<proteinExistence type="predicted"/>
<dbReference type="InterPro" id="IPR013087">
    <property type="entry name" value="Znf_C2H2_type"/>
</dbReference>
<dbReference type="PROSITE" id="PS00028">
    <property type="entry name" value="ZINC_FINGER_C2H2_1"/>
    <property type="match status" value="1"/>
</dbReference>
<feature type="domain" description="C2H2-type" evidence="3">
    <location>
        <begin position="19"/>
        <end position="49"/>
    </location>
</feature>
<evidence type="ECO:0000256" key="1">
    <source>
        <dbReference type="PROSITE-ProRule" id="PRU00042"/>
    </source>
</evidence>
<evidence type="ECO:0000256" key="2">
    <source>
        <dbReference type="SAM" id="MobiDB-lite"/>
    </source>
</evidence>
<comment type="caution">
    <text evidence="4">The sequence shown here is derived from an EMBL/GenBank/DDBJ whole genome shotgun (WGS) entry which is preliminary data.</text>
</comment>
<evidence type="ECO:0000313" key="4">
    <source>
        <dbReference type="EMBL" id="KAK3205017.1"/>
    </source>
</evidence>
<dbReference type="GO" id="GO:0008270">
    <property type="term" value="F:zinc ion binding"/>
    <property type="evidence" value="ECO:0007669"/>
    <property type="project" value="UniProtKB-KW"/>
</dbReference>
<keyword evidence="1" id="KW-0863">Zinc-finger</keyword>
<organism evidence="4 5">
    <name type="scientific">Dipteronia sinensis</name>
    <dbReference type="NCBI Taxonomy" id="43782"/>
    <lineage>
        <taxon>Eukaryota</taxon>
        <taxon>Viridiplantae</taxon>
        <taxon>Streptophyta</taxon>
        <taxon>Embryophyta</taxon>
        <taxon>Tracheophyta</taxon>
        <taxon>Spermatophyta</taxon>
        <taxon>Magnoliopsida</taxon>
        <taxon>eudicotyledons</taxon>
        <taxon>Gunneridae</taxon>
        <taxon>Pentapetalae</taxon>
        <taxon>rosids</taxon>
        <taxon>malvids</taxon>
        <taxon>Sapindales</taxon>
        <taxon>Sapindaceae</taxon>
        <taxon>Hippocastanoideae</taxon>
        <taxon>Acereae</taxon>
        <taxon>Dipteronia</taxon>
    </lineage>
</organism>
<keyword evidence="5" id="KW-1185">Reference proteome</keyword>
<dbReference type="EMBL" id="JANJYJ010000006">
    <property type="protein sequence ID" value="KAK3205017.1"/>
    <property type="molecule type" value="Genomic_DNA"/>
</dbReference>
<feature type="compositionally biased region" description="Polar residues" evidence="2">
    <location>
        <begin position="367"/>
        <end position="383"/>
    </location>
</feature>
<dbReference type="Proteomes" id="UP001281410">
    <property type="component" value="Unassembled WGS sequence"/>
</dbReference>
<gene>
    <name evidence="4" type="ORF">Dsin_019063</name>
</gene>
<evidence type="ECO:0000313" key="5">
    <source>
        <dbReference type="Proteomes" id="UP001281410"/>
    </source>
</evidence>
<dbReference type="Gene3D" id="3.30.160.60">
    <property type="entry name" value="Classic Zinc Finger"/>
    <property type="match status" value="1"/>
</dbReference>
<dbReference type="SUPFAM" id="SSF57667">
    <property type="entry name" value="beta-beta-alpha zinc fingers"/>
    <property type="match status" value="1"/>
</dbReference>
<sequence length="395" mass="43278">MNSFLVADREKSENQARTYPCAHCDRVFTNYQALGGHIKVHNAHTRSRMMRHHPSPFSNYIGSTNIKLNPLPNNQPENSSNGPGNNLTISKKSYPVSASKFSNTILKTKTQFLCPQILFSARSCIEIHHSNHLSSTASASFDRTIATSSLTNPKFFLGSNVVHQFNTDEKRTCRDGRPLLYGDASKDFTIPISGPSIGFDLNQSPDIKETNIVGFSPTDPCPDGLKNFQSDFNIPVTGSGLGLDLNQSPNSEETNIVGLYPADPCPDALKNFQPDFSIPVTGSCLGLDLNESPNFEETNNIVDLSLVDPNPDALKKFQLNFSISVAGRGLGFDLNQTPDFKETNTVGFSAFDPCWDEGCHSKKKSPATEQKTQYSSADTTIMSASKRPRLSPTCL</sequence>